<accession>A0ABS3E929</accession>
<dbReference type="RefSeq" id="WP_043316606.1">
    <property type="nucleotide sequence ID" value="NZ_JAEKJR010000002.1"/>
</dbReference>
<reference evidence="1 2" key="1">
    <citation type="submission" date="2020-12" db="EMBL/GenBank/DDBJ databases">
        <title>Oil enriched cultivation method for isolating marine PHA-producing bacteria.</title>
        <authorList>
            <person name="Zheng W."/>
            <person name="Yu S."/>
            <person name="Huang Y."/>
        </authorList>
    </citation>
    <scope>NUCLEOTIDE SEQUENCE [LARGE SCALE GENOMIC DNA]</scope>
    <source>
        <strain evidence="1 2">SN0-2</strain>
    </source>
</reference>
<comment type="caution">
    <text evidence="1">The sequence shown here is derived from an EMBL/GenBank/DDBJ whole genome shotgun (WGS) entry which is preliminary data.</text>
</comment>
<evidence type="ECO:0008006" key="3">
    <source>
        <dbReference type="Google" id="ProtNLM"/>
    </source>
</evidence>
<keyword evidence="2" id="KW-1185">Reference proteome</keyword>
<sequence>MSAAQTVAVEGAKVGPPLAVMGAKYFGMTVDDWIQLLTVLYLLGLVLHQLPKHWQAVNSFWRWAKGKFGDASQ</sequence>
<evidence type="ECO:0000313" key="1">
    <source>
        <dbReference type="EMBL" id="MBN8431823.1"/>
    </source>
</evidence>
<protein>
    <recommendedName>
        <fullName evidence="3">Holin</fullName>
    </recommendedName>
</protein>
<evidence type="ECO:0000313" key="2">
    <source>
        <dbReference type="Proteomes" id="UP000664293"/>
    </source>
</evidence>
<organism evidence="1 2">
    <name type="scientific">Microbulbifer salipaludis</name>
    <dbReference type="NCBI Taxonomy" id="187980"/>
    <lineage>
        <taxon>Bacteria</taxon>
        <taxon>Pseudomonadati</taxon>
        <taxon>Pseudomonadota</taxon>
        <taxon>Gammaproteobacteria</taxon>
        <taxon>Cellvibrionales</taxon>
        <taxon>Microbulbiferaceae</taxon>
        <taxon>Microbulbifer</taxon>
    </lineage>
</organism>
<gene>
    <name evidence="1" type="ORF">JF535_13275</name>
</gene>
<dbReference type="Proteomes" id="UP000664293">
    <property type="component" value="Unassembled WGS sequence"/>
</dbReference>
<dbReference type="EMBL" id="JAEKJR010000002">
    <property type="protein sequence ID" value="MBN8431823.1"/>
    <property type="molecule type" value="Genomic_DNA"/>
</dbReference>
<proteinExistence type="predicted"/>
<name>A0ABS3E929_9GAMM</name>